<organism evidence="14 15">
    <name type="scientific">Luteibacter sahnii</name>
    <dbReference type="NCBI Taxonomy" id="3021977"/>
    <lineage>
        <taxon>Bacteria</taxon>
        <taxon>Pseudomonadati</taxon>
        <taxon>Pseudomonadota</taxon>
        <taxon>Gammaproteobacteria</taxon>
        <taxon>Lysobacterales</taxon>
        <taxon>Rhodanobacteraceae</taxon>
        <taxon>Luteibacter</taxon>
    </lineage>
</organism>
<evidence type="ECO:0000313" key="15">
    <source>
        <dbReference type="Proteomes" id="UP001528850"/>
    </source>
</evidence>
<evidence type="ECO:0000256" key="11">
    <source>
        <dbReference type="RuleBase" id="RU000645"/>
    </source>
</evidence>
<dbReference type="InterPro" id="IPR000178">
    <property type="entry name" value="TF_IF2_bacterial-like"/>
</dbReference>
<dbReference type="PANTHER" id="PTHR43381:SF5">
    <property type="entry name" value="TR-TYPE G DOMAIN-CONTAINING PROTEIN"/>
    <property type="match status" value="1"/>
</dbReference>
<accession>A0ABT6B866</accession>
<feature type="region of interest" description="Disordered" evidence="12">
    <location>
        <begin position="51"/>
        <end position="365"/>
    </location>
</feature>
<evidence type="ECO:0000256" key="6">
    <source>
        <dbReference type="ARBA" id="ARBA00022741"/>
    </source>
</evidence>
<evidence type="ECO:0000256" key="1">
    <source>
        <dbReference type="ARBA" id="ARBA00004496"/>
    </source>
</evidence>
<feature type="compositionally biased region" description="Basic and acidic residues" evidence="12">
    <location>
        <begin position="122"/>
        <end position="181"/>
    </location>
</feature>
<keyword evidence="5 9" id="KW-0396">Initiation factor</keyword>
<dbReference type="NCBIfam" id="TIGR00487">
    <property type="entry name" value="IF-2"/>
    <property type="match status" value="1"/>
</dbReference>
<dbReference type="SUPFAM" id="SSF46955">
    <property type="entry name" value="Putative DNA-binding domain"/>
    <property type="match status" value="1"/>
</dbReference>
<evidence type="ECO:0000256" key="8">
    <source>
        <dbReference type="ARBA" id="ARBA00023134"/>
    </source>
</evidence>
<dbReference type="CDD" id="cd03702">
    <property type="entry name" value="IF2_mtIF2_II"/>
    <property type="match status" value="1"/>
</dbReference>
<dbReference type="Gene3D" id="2.40.30.10">
    <property type="entry name" value="Translation factors"/>
    <property type="match status" value="2"/>
</dbReference>
<reference evidence="14 15" key="1">
    <citation type="journal article" date="2024" name="Curr. Microbiol.">
        <title>Luteibacter sahnii sp. nov., A Novel Yellow-Colored Xanthomonadin Pigment Producing Probiotic Bacterium from Healthy Rice Seed Microbiome.</title>
        <authorList>
            <person name="Jaiswal G."/>
            <person name="Rana R."/>
            <person name="Nayak P.K."/>
            <person name="Chouhan R."/>
            <person name="Gandhi S.G."/>
            <person name="Patel H.K."/>
            <person name="Patil P.B."/>
        </authorList>
    </citation>
    <scope>NUCLEOTIDE SEQUENCE [LARGE SCALE GENOMIC DNA]</scope>
    <source>
        <strain evidence="14 15">PPL201</strain>
    </source>
</reference>
<evidence type="ECO:0000259" key="13">
    <source>
        <dbReference type="PROSITE" id="PS51722"/>
    </source>
</evidence>
<dbReference type="InterPro" id="IPR006847">
    <property type="entry name" value="IF2_N"/>
</dbReference>
<dbReference type="InterPro" id="IPR023115">
    <property type="entry name" value="TIF_IF2_dom3"/>
</dbReference>
<protein>
    <recommendedName>
        <fullName evidence="3 9">Translation initiation factor IF-2</fullName>
    </recommendedName>
</protein>
<feature type="binding site" evidence="9">
    <location>
        <begin position="565"/>
        <end position="568"/>
    </location>
    <ligand>
        <name>GTP</name>
        <dbReference type="ChEBI" id="CHEBI:37565"/>
    </ligand>
</feature>
<sequence>MSDMTIKQLAQDMKMPVEKLLGQLDRAGMKFSSAEQTISSTERMKLLGFLRRSHGKSDPASEETGDASPRQITLKRRTVGELKVNSGSGRGAGPAKTVNVEVRTKRTYVKRSAIGDDAPADVGRDDAARRLAESQAQREHEESQRREEAARRQEAEEARLAAEAEARRQEEAAEEARRQAEAEQQAAAERARAEEARVAADAESAPSVPTEAAASDDAPTHQVAKLDTRSLGMILPRIHEPRKRERVVSKPTPPPAPAPAPAAARPATTVRPAPTATPAARPSPGAVAAANDTRGNARPKTGPGAGRGDRDAGGKRFASGEMHLSEADRARRSSGKGGRGKPGRGGRIEPNRGQAASSGPHGFTRPTAAVVRDVMIGDNNVVAELAQKMAVKGAEVVKALFKMGVMATINQTIDHDTAALVVEELGHNPVRATDNDAEAALASHTQSAELDGEKVSRPPVVTIMGHVDHGKTSLLDYIRRTKVASGEAGGITQHIGAYHVETSRGVVTFLDTPGHAAFTAMRARGAQSTDIVVLVVAADDGVMPQTAEAVKHARAAKVPLIVALTKMDKSDTNVDHVKQGLANLEVIPEDWGGDTQFVPVSAKTGMGIDELLDAISIQAEVMELKAVADGRASGVVIESSLDRGRGPVATVLVQQGTLKKGDFVVCGVEYGRMRALIDETGRQVGEAGPSIPVQVLGLSGVPESGDDFVAVEDERLARQVAAERQQKRRENRLVTKSNRLEDIMAQMGQGEGQQTLNILVKADVQGSVEALRDSLTQIGNDLVKVNVIASGVGGITESEAQLAAASKALIIGFNVRADASARKVIDTSGLDVRYFSIIYDVIDQVKQAASGLLGMEVREEIIGVAQVRDVFRSSKFGAVAGCMVIEGIVKRSKPIRVLRDNVVVFQGELESLRRFKELVDEVRNGTECGIAVKQYNDVKVGDQIECFERIEVARTL</sequence>
<keyword evidence="8 9" id="KW-0342">GTP-binding</keyword>
<dbReference type="SUPFAM" id="SSF52156">
    <property type="entry name" value="Initiation factor IF2/eIF5b, domain 3"/>
    <property type="match status" value="1"/>
</dbReference>
<dbReference type="InterPro" id="IPR009000">
    <property type="entry name" value="Transl_B-barrel_sf"/>
</dbReference>
<dbReference type="PANTHER" id="PTHR43381">
    <property type="entry name" value="TRANSLATION INITIATION FACTOR IF-2-RELATED"/>
    <property type="match status" value="1"/>
</dbReference>
<evidence type="ECO:0000256" key="5">
    <source>
        <dbReference type="ARBA" id="ARBA00022540"/>
    </source>
</evidence>
<dbReference type="CDD" id="cd01887">
    <property type="entry name" value="IF2_eIF5B"/>
    <property type="match status" value="1"/>
</dbReference>
<feature type="compositionally biased region" description="Pro residues" evidence="12">
    <location>
        <begin position="251"/>
        <end position="260"/>
    </location>
</feature>
<dbReference type="Proteomes" id="UP001528850">
    <property type="component" value="Unassembled WGS sequence"/>
</dbReference>
<evidence type="ECO:0000256" key="2">
    <source>
        <dbReference type="ARBA" id="ARBA00007733"/>
    </source>
</evidence>
<dbReference type="InterPro" id="IPR013575">
    <property type="entry name" value="IF2_assoc_dom_bac"/>
</dbReference>
<dbReference type="Pfam" id="PF04760">
    <property type="entry name" value="IF2_N"/>
    <property type="match status" value="2"/>
</dbReference>
<evidence type="ECO:0000256" key="4">
    <source>
        <dbReference type="ARBA" id="ARBA00022490"/>
    </source>
</evidence>
<dbReference type="Gene3D" id="3.40.50.10050">
    <property type="entry name" value="Translation initiation factor IF- 2, domain 3"/>
    <property type="match status" value="1"/>
</dbReference>
<keyword evidence="15" id="KW-1185">Reference proteome</keyword>
<dbReference type="SUPFAM" id="SSF52540">
    <property type="entry name" value="P-loop containing nucleoside triphosphate hydrolases"/>
    <property type="match status" value="1"/>
</dbReference>
<keyword evidence="6 9" id="KW-0547">Nucleotide-binding</keyword>
<feature type="compositionally biased region" description="Basic residues" evidence="12">
    <location>
        <begin position="332"/>
        <end position="344"/>
    </location>
</feature>
<dbReference type="HAMAP" id="MF_00100_B">
    <property type="entry name" value="IF_2_B"/>
    <property type="match status" value="1"/>
</dbReference>
<dbReference type="Pfam" id="PF03144">
    <property type="entry name" value="GTP_EFTU_D2"/>
    <property type="match status" value="1"/>
</dbReference>
<dbReference type="Gene3D" id="3.30.56.50">
    <property type="entry name" value="Putative DNA-binding domain, N-terminal subdomain of bacterial translation initiation factor IF2"/>
    <property type="match status" value="1"/>
</dbReference>
<comment type="function">
    <text evidence="9 10">One of the essential components for the initiation of protein synthesis. Protects formylmethionyl-tRNA from spontaneous hydrolysis and promotes its binding to the 30S ribosomal subunits. Also involved in the hydrolysis of GTP during the formation of the 70S ribosomal complex.</text>
</comment>
<proteinExistence type="inferred from homology"/>
<evidence type="ECO:0000256" key="12">
    <source>
        <dbReference type="SAM" id="MobiDB-lite"/>
    </source>
</evidence>
<dbReference type="SUPFAM" id="SSF50447">
    <property type="entry name" value="Translation proteins"/>
    <property type="match status" value="2"/>
</dbReference>
<dbReference type="InterPro" id="IPR027417">
    <property type="entry name" value="P-loop_NTPase"/>
</dbReference>
<dbReference type="InterPro" id="IPR053905">
    <property type="entry name" value="EF-G-like_DII"/>
</dbReference>
<comment type="caution">
    <text evidence="14">The sequence shown here is derived from an EMBL/GenBank/DDBJ whole genome shotgun (WGS) entry which is preliminary data.</text>
</comment>
<name>A0ABT6B866_9GAMM</name>
<dbReference type="Pfam" id="PF11987">
    <property type="entry name" value="IF-2"/>
    <property type="match status" value="1"/>
</dbReference>
<dbReference type="CDD" id="cd03692">
    <property type="entry name" value="mtIF2_IVc"/>
    <property type="match status" value="1"/>
</dbReference>
<comment type="subcellular location">
    <subcellularLocation>
        <location evidence="1 9 11">Cytoplasm</location>
    </subcellularLocation>
</comment>
<dbReference type="PROSITE" id="PS51722">
    <property type="entry name" value="G_TR_2"/>
    <property type="match status" value="1"/>
</dbReference>
<dbReference type="PROSITE" id="PS01176">
    <property type="entry name" value="IF2"/>
    <property type="match status" value="1"/>
</dbReference>
<dbReference type="InterPro" id="IPR000795">
    <property type="entry name" value="T_Tr_GTP-bd_dom"/>
</dbReference>
<dbReference type="InterPro" id="IPR036925">
    <property type="entry name" value="TIF_IF2_dom3_sf"/>
</dbReference>
<dbReference type="EMBL" id="JARJJS010000001">
    <property type="protein sequence ID" value="MDF4024291.1"/>
    <property type="molecule type" value="Genomic_DNA"/>
</dbReference>
<dbReference type="InterPro" id="IPR009061">
    <property type="entry name" value="DNA-bd_dom_put_sf"/>
</dbReference>
<evidence type="ECO:0000313" key="14">
    <source>
        <dbReference type="EMBL" id="MDF4024291.1"/>
    </source>
</evidence>
<dbReference type="NCBIfam" id="TIGR00231">
    <property type="entry name" value="small_GTP"/>
    <property type="match status" value="1"/>
</dbReference>
<evidence type="ECO:0000256" key="7">
    <source>
        <dbReference type="ARBA" id="ARBA00022917"/>
    </source>
</evidence>
<evidence type="ECO:0000256" key="3">
    <source>
        <dbReference type="ARBA" id="ARBA00020675"/>
    </source>
</evidence>
<feature type="region of interest" description="G-domain" evidence="9">
    <location>
        <begin position="459"/>
        <end position="607"/>
    </location>
</feature>
<dbReference type="GO" id="GO:0003743">
    <property type="term" value="F:translation initiation factor activity"/>
    <property type="evidence" value="ECO:0007669"/>
    <property type="project" value="UniProtKB-KW"/>
</dbReference>
<feature type="compositionally biased region" description="Basic and acidic residues" evidence="12">
    <location>
        <begin position="189"/>
        <end position="200"/>
    </location>
</feature>
<comment type="similarity">
    <text evidence="2 9 10">Belongs to the TRAFAC class translation factor GTPase superfamily. Classic translation factor GTPase family. IF-2 subfamily.</text>
</comment>
<evidence type="ECO:0000256" key="9">
    <source>
        <dbReference type="HAMAP-Rule" id="MF_00100"/>
    </source>
</evidence>
<keyword evidence="4 9" id="KW-0963">Cytoplasm</keyword>
<dbReference type="Gene3D" id="3.40.50.300">
    <property type="entry name" value="P-loop containing nucleotide triphosphate hydrolases"/>
    <property type="match status" value="1"/>
</dbReference>
<dbReference type="InterPro" id="IPR005225">
    <property type="entry name" value="Small_GTP-bd"/>
</dbReference>
<dbReference type="InterPro" id="IPR044145">
    <property type="entry name" value="IF2_II"/>
</dbReference>
<dbReference type="Pfam" id="PF00009">
    <property type="entry name" value="GTP_EFTU"/>
    <property type="match status" value="1"/>
</dbReference>
<evidence type="ECO:0000256" key="10">
    <source>
        <dbReference type="RuleBase" id="RU000644"/>
    </source>
</evidence>
<feature type="compositionally biased region" description="Low complexity" evidence="12">
    <location>
        <begin position="261"/>
        <end position="290"/>
    </location>
</feature>
<keyword evidence="7 9" id="KW-0648">Protein biosynthesis</keyword>
<dbReference type="Pfam" id="PF08364">
    <property type="entry name" value="IF2_assoc"/>
    <property type="match status" value="1"/>
</dbReference>
<dbReference type="InterPro" id="IPR004161">
    <property type="entry name" value="EFTu-like_2"/>
</dbReference>
<dbReference type="InterPro" id="IPR015760">
    <property type="entry name" value="TIF_IF2"/>
</dbReference>
<feature type="compositionally biased region" description="Basic and acidic residues" evidence="12">
    <location>
        <begin position="237"/>
        <end position="248"/>
    </location>
</feature>
<feature type="binding site" evidence="9">
    <location>
        <begin position="465"/>
        <end position="472"/>
    </location>
    <ligand>
        <name>GTP</name>
        <dbReference type="ChEBI" id="CHEBI:37565"/>
    </ligand>
</feature>
<feature type="domain" description="Tr-type G" evidence="13">
    <location>
        <begin position="456"/>
        <end position="625"/>
    </location>
</feature>
<gene>
    <name evidence="9 14" type="primary">infB</name>
    <name evidence="14" type="ORF">P3W24_04855</name>
</gene>
<dbReference type="Pfam" id="PF22042">
    <property type="entry name" value="EF-G_D2"/>
    <property type="match status" value="1"/>
</dbReference>
<feature type="binding site" evidence="9">
    <location>
        <begin position="511"/>
        <end position="515"/>
    </location>
    <ligand>
        <name>GTP</name>
        <dbReference type="ChEBI" id="CHEBI:37565"/>
    </ligand>
</feature>